<dbReference type="Proteomes" id="UP000176992">
    <property type="component" value="Unassembled WGS sequence"/>
</dbReference>
<name>A0A1F5YJ07_9BACT</name>
<dbReference type="Gene3D" id="3.40.50.300">
    <property type="entry name" value="P-loop containing nucleotide triphosphate hydrolases"/>
    <property type="match status" value="1"/>
</dbReference>
<gene>
    <name evidence="2" type="ORF">A2Z86_02930</name>
</gene>
<proteinExistence type="predicted"/>
<dbReference type="EMBL" id="MFIV01000003">
    <property type="protein sequence ID" value="OGF99946.1"/>
    <property type="molecule type" value="Genomic_DNA"/>
</dbReference>
<organism evidence="2 3">
    <name type="scientific">Candidatus Glassbacteria bacterium GWA2_58_10</name>
    <dbReference type="NCBI Taxonomy" id="1817865"/>
    <lineage>
        <taxon>Bacteria</taxon>
        <taxon>Candidatus Glassiibacteriota</taxon>
    </lineage>
</organism>
<dbReference type="SMART" id="SM00382">
    <property type="entry name" value="AAA"/>
    <property type="match status" value="1"/>
</dbReference>
<feature type="domain" description="AAA+ ATPase" evidence="1">
    <location>
        <begin position="178"/>
        <end position="334"/>
    </location>
</feature>
<evidence type="ECO:0000313" key="3">
    <source>
        <dbReference type="Proteomes" id="UP000176992"/>
    </source>
</evidence>
<reference evidence="2 3" key="1">
    <citation type="journal article" date="2016" name="Nat. Commun.">
        <title>Thousands of microbial genomes shed light on interconnected biogeochemical processes in an aquifer system.</title>
        <authorList>
            <person name="Anantharaman K."/>
            <person name="Brown C.T."/>
            <person name="Hug L.A."/>
            <person name="Sharon I."/>
            <person name="Castelle C.J."/>
            <person name="Probst A.J."/>
            <person name="Thomas B.C."/>
            <person name="Singh A."/>
            <person name="Wilkins M.J."/>
            <person name="Karaoz U."/>
            <person name="Brodie E.L."/>
            <person name="Williams K.H."/>
            <person name="Hubbard S.S."/>
            <person name="Banfield J.F."/>
        </authorList>
    </citation>
    <scope>NUCLEOTIDE SEQUENCE [LARGE SCALE GENOMIC DNA]</scope>
</reference>
<dbReference type="AlphaFoldDB" id="A0A1F5YJ07"/>
<sequence length="401" mass="45241">MIERQTENFFVLSEDFRFPYSRGLMARSLMRAGLSSEEAYELASSVHAEILAEGVMEIPRRKLKQRVKGLIRKRFGKELAASYNNWKLRGEAIFVGESAEKEPFSRGILAQSLLAAGLSPDIAHGVAERMAADLSERGVKNIRRRELRWLTFRKLLSDFGKPYAQHYLIWRTLMGPDRPLIMLFCGATGTGKSSLAVEIAHRLGITRVIGTDTIREIMRGMFSRELMPSIYESSFSVWKTLVQPFGASADPVLNAFQEQCQRVNVGVRAIMRRAITENLSMIIEGVHLLPSAETSEFEKEAIVISILICTCQEDLHRGRFIGRGKDSMIRSPEKYLENFESIRKIQNALIAKAEQCDTFIADNVDFDDTVSKIIQFLTRRMGELVETDLAAYDSSGEAGKL</sequence>
<dbReference type="PANTHER" id="PTHR33477:SF3">
    <property type="entry name" value="P-LOOP NTPASE DOMAIN-CONTAINING PROTEIN LPA1 HOMOLOG 1"/>
    <property type="match status" value="1"/>
</dbReference>
<dbReference type="SUPFAM" id="SSF52540">
    <property type="entry name" value="P-loop containing nucleoside triphosphate hydrolases"/>
    <property type="match status" value="1"/>
</dbReference>
<accession>A0A1F5YJ07</accession>
<dbReference type="PANTHER" id="PTHR33477">
    <property type="entry name" value="P-LOOP NTPASE DOMAIN-CONTAINING PROTEIN LPA1 HOMOLOG 1"/>
    <property type="match status" value="1"/>
</dbReference>
<protein>
    <recommendedName>
        <fullName evidence="1">AAA+ ATPase domain-containing protein</fullName>
    </recommendedName>
</protein>
<dbReference type="InterPro" id="IPR027417">
    <property type="entry name" value="P-loop_NTPase"/>
</dbReference>
<comment type="caution">
    <text evidence="2">The sequence shown here is derived from an EMBL/GenBank/DDBJ whole genome shotgun (WGS) entry which is preliminary data.</text>
</comment>
<dbReference type="InterPro" id="IPR003593">
    <property type="entry name" value="AAA+_ATPase"/>
</dbReference>
<evidence type="ECO:0000259" key="1">
    <source>
        <dbReference type="SMART" id="SM00382"/>
    </source>
</evidence>
<evidence type="ECO:0000313" key="2">
    <source>
        <dbReference type="EMBL" id="OGF99946.1"/>
    </source>
</evidence>